<name>A0A229RM62_AMYAL</name>
<dbReference type="Proteomes" id="UP000215563">
    <property type="component" value="Unassembled WGS sequence"/>
</dbReference>
<accession>A0A229RM62</accession>
<feature type="domain" description="PPM-type phosphatase" evidence="2">
    <location>
        <begin position="84"/>
        <end position="306"/>
    </location>
</feature>
<dbReference type="OrthoDB" id="9801841at2"/>
<keyword evidence="4" id="KW-1185">Reference proteome</keyword>
<feature type="region of interest" description="Disordered" evidence="1">
    <location>
        <begin position="1"/>
        <end position="26"/>
    </location>
</feature>
<dbReference type="SUPFAM" id="SSF81606">
    <property type="entry name" value="PP2C-like"/>
    <property type="match status" value="1"/>
</dbReference>
<dbReference type="RefSeq" id="WP_020636237.1">
    <property type="nucleotide sequence ID" value="NZ_KB913032.1"/>
</dbReference>
<gene>
    <name evidence="3" type="ORF">CFP75_23765</name>
</gene>
<dbReference type="Gene3D" id="3.60.40.10">
    <property type="entry name" value="PPM-type phosphatase domain"/>
    <property type="match status" value="1"/>
</dbReference>
<dbReference type="EMBL" id="NMQU01000074">
    <property type="protein sequence ID" value="OXM47504.1"/>
    <property type="molecule type" value="Genomic_DNA"/>
</dbReference>
<feature type="compositionally biased region" description="Polar residues" evidence="1">
    <location>
        <begin position="1"/>
        <end position="20"/>
    </location>
</feature>
<evidence type="ECO:0000313" key="3">
    <source>
        <dbReference type="EMBL" id="OXM47504.1"/>
    </source>
</evidence>
<evidence type="ECO:0000256" key="1">
    <source>
        <dbReference type="SAM" id="MobiDB-lite"/>
    </source>
</evidence>
<dbReference type="InterPro" id="IPR001932">
    <property type="entry name" value="PPM-type_phosphatase-like_dom"/>
</dbReference>
<evidence type="ECO:0000313" key="4">
    <source>
        <dbReference type="Proteomes" id="UP000215563"/>
    </source>
</evidence>
<dbReference type="PROSITE" id="PS51746">
    <property type="entry name" value="PPM_2"/>
    <property type="match status" value="1"/>
</dbReference>
<evidence type="ECO:0000259" key="2">
    <source>
        <dbReference type="PROSITE" id="PS51746"/>
    </source>
</evidence>
<protein>
    <recommendedName>
        <fullName evidence="2">PPM-type phosphatase domain-containing protein</fullName>
    </recommendedName>
</protein>
<dbReference type="InterPro" id="IPR036457">
    <property type="entry name" value="PPM-type-like_dom_sf"/>
</dbReference>
<sequence>MHFPRTTSPTQAHPTSTFSAQHHPLWPHTELPAGPQWAHAVCRCGWTDCAESLHDARVLARRHRRTAYTDVFYPGWASRIGNRRYQADATAVHVSLNSEDHAWALADGIGDHPLPADAAARAAATAARVAARDGAVAGLLAATDVLPGLPDEDTVMVVDSPLSTADGVGWDIAWVGDCRAYEYRADTDQCVQLTVDHTRGQELRTALAGSYPDRPDELEAYARRSDHIVTSSVGIAALTAVGHTTTRWPRQRLILTSDGIHKPVPLRSITRAARTFTDSRTCAHKLTVAARYFGGTDNATAMVIDPAPEDIYP</sequence>
<proteinExistence type="predicted"/>
<dbReference type="SMART" id="SM00332">
    <property type="entry name" value="PP2Cc"/>
    <property type="match status" value="1"/>
</dbReference>
<organism evidence="3 4">
    <name type="scientific">Amycolatopsis alba DSM 44262</name>
    <dbReference type="NCBI Taxonomy" id="1125972"/>
    <lineage>
        <taxon>Bacteria</taxon>
        <taxon>Bacillati</taxon>
        <taxon>Actinomycetota</taxon>
        <taxon>Actinomycetes</taxon>
        <taxon>Pseudonocardiales</taxon>
        <taxon>Pseudonocardiaceae</taxon>
        <taxon>Amycolatopsis</taxon>
    </lineage>
</organism>
<dbReference type="AlphaFoldDB" id="A0A229RM62"/>
<comment type="caution">
    <text evidence="3">The sequence shown here is derived from an EMBL/GenBank/DDBJ whole genome shotgun (WGS) entry which is preliminary data.</text>
</comment>
<reference evidence="3 4" key="1">
    <citation type="submission" date="2017-07" db="EMBL/GenBank/DDBJ databases">
        <title>Amycolatopsis alba DSM 44262 Genome sequencing and assembly.</title>
        <authorList>
            <person name="Kaur N."/>
            <person name="Mayilraj S."/>
        </authorList>
    </citation>
    <scope>NUCLEOTIDE SEQUENCE [LARGE SCALE GENOMIC DNA]</scope>
    <source>
        <strain evidence="3 4">DSM 44262</strain>
    </source>
</reference>